<dbReference type="InterPro" id="IPR047187">
    <property type="entry name" value="SF1_C_Upf1"/>
</dbReference>
<dbReference type="Pfam" id="PF13087">
    <property type="entry name" value="AAA_12"/>
    <property type="match status" value="1"/>
</dbReference>
<dbReference type="InterPro" id="IPR027417">
    <property type="entry name" value="P-loop_NTPase"/>
</dbReference>
<dbReference type="OrthoDB" id="6513042at2759"/>
<dbReference type="InterPro" id="IPR041679">
    <property type="entry name" value="DNA2/NAM7-like_C"/>
</dbReference>
<comment type="subcellular location">
    <subcellularLocation>
        <location evidence="1">Nucleus</location>
    </subcellularLocation>
</comment>
<dbReference type="FunFam" id="3.40.50.300:FF:001146">
    <property type="entry name" value="DNA-binding protein SMUBP-2 isoform X1"/>
    <property type="match status" value="1"/>
</dbReference>
<evidence type="ECO:0000256" key="6">
    <source>
        <dbReference type="ARBA" id="ARBA00022806"/>
    </source>
</evidence>
<dbReference type="Proteomes" id="UP000593567">
    <property type="component" value="Unassembled WGS sequence"/>
</dbReference>
<dbReference type="SUPFAM" id="SSF52540">
    <property type="entry name" value="P-loop containing nucleoside triphosphate hydrolases"/>
    <property type="match status" value="1"/>
</dbReference>
<proteinExistence type="predicted"/>
<feature type="compositionally biased region" description="Basic and acidic residues" evidence="12">
    <location>
        <begin position="256"/>
        <end position="266"/>
    </location>
</feature>
<dbReference type="GO" id="GO:0005737">
    <property type="term" value="C:cytoplasm"/>
    <property type="evidence" value="ECO:0007669"/>
    <property type="project" value="TreeGrafter"/>
</dbReference>
<dbReference type="PROSITE" id="PS51061">
    <property type="entry name" value="R3H"/>
    <property type="match status" value="1"/>
</dbReference>
<feature type="region of interest" description="Disordered" evidence="12">
    <location>
        <begin position="211"/>
        <end position="266"/>
    </location>
</feature>
<dbReference type="Pfam" id="PF01428">
    <property type="entry name" value="zf-AN1"/>
    <property type="match status" value="1"/>
</dbReference>
<evidence type="ECO:0000259" key="14">
    <source>
        <dbReference type="PROSITE" id="PS51061"/>
    </source>
</evidence>
<feature type="compositionally biased region" description="Polar residues" evidence="12">
    <location>
        <begin position="237"/>
        <end position="247"/>
    </location>
</feature>
<sequence length="562" mass="62136">MQWASDELYNRKLTASSTVSTHLLRDITGVEDNEVTCEPLILIDTAGCDLPELELPDEQSKGNEGEADLVAIHVESLIQSGVNAADIAVISPYNFQVELIRNRLSDKYKNLEIKSVDGYQGREKEAVVISLVRSNNKGVVGFLAEDRRLNVAVTRARRQVAVVCDSDTVSRHPFLSRLISYMSAHGVVKTAAEYQQDYHVGALSEKVARLMKESDSTRQTKTSDKKSYSSKGKPKSAQKQSQPSPVDSSIISSTTEKSETQEERTRRIRDEFSSVIVDFVRSSATSHSFPPTLNSFQRLVVHQLAEDHNLKHTSVGEGAQRHIIIEKPHKTEATKKHQLEYIAEKANTEAQSVSTKTESPALKEFTCDMCGKLVPKANLHLHKLRCAPVLSSLEVTHTEPVSHDKGSPAHGKPPDVMESCKPKTQSANKPKKKKKEKKKVDSGEAIKDADGDDFDALLAAADQLNSVCNFKKCKTLVRTLGVNCQFCKLRFCLSHGMPEVHGCGAEAKTQARSTFIKEGRLFNGGVASNKKPNAAARAGLERRLNKKLSELTDKRKPKEKDK</sequence>
<reference evidence="15" key="1">
    <citation type="submission" date="2020-06" db="EMBL/GenBank/DDBJ databases">
        <title>Draft genome of Bugula neritina, a colonial animal packing powerful symbionts and potential medicines.</title>
        <authorList>
            <person name="Rayko M."/>
        </authorList>
    </citation>
    <scope>NUCLEOTIDE SEQUENCE [LARGE SCALE GENOMIC DNA]</scope>
    <source>
        <strain evidence="15">Kwan_BN1</strain>
    </source>
</reference>
<dbReference type="InterPro" id="IPR050534">
    <property type="entry name" value="Coronavir_polyprotein_1ab"/>
</dbReference>
<dbReference type="GO" id="GO:0005634">
    <property type="term" value="C:nucleus"/>
    <property type="evidence" value="ECO:0007669"/>
    <property type="project" value="UniProtKB-SubCell"/>
</dbReference>
<dbReference type="PROSITE" id="PS51039">
    <property type="entry name" value="ZF_AN1"/>
    <property type="match status" value="1"/>
</dbReference>
<dbReference type="Gene3D" id="3.40.50.300">
    <property type="entry name" value="P-loop containing nucleotide triphosphate hydrolases"/>
    <property type="match status" value="1"/>
</dbReference>
<evidence type="ECO:0000256" key="12">
    <source>
        <dbReference type="SAM" id="MobiDB-lite"/>
    </source>
</evidence>
<feature type="domain" description="R3H" evidence="14">
    <location>
        <begin position="266"/>
        <end position="329"/>
    </location>
</feature>
<dbReference type="InterPro" id="IPR035896">
    <property type="entry name" value="AN1-like_Znf"/>
</dbReference>
<evidence type="ECO:0000256" key="7">
    <source>
        <dbReference type="ARBA" id="ARBA00022833"/>
    </source>
</evidence>
<gene>
    <name evidence="15" type="ORF">EB796_004389</name>
</gene>
<dbReference type="GO" id="GO:0003677">
    <property type="term" value="F:DNA binding"/>
    <property type="evidence" value="ECO:0007669"/>
    <property type="project" value="UniProtKB-ARBA"/>
</dbReference>
<evidence type="ECO:0000313" key="16">
    <source>
        <dbReference type="Proteomes" id="UP000593567"/>
    </source>
</evidence>
<dbReference type="SUPFAM" id="SSF82708">
    <property type="entry name" value="R3H domain"/>
    <property type="match status" value="1"/>
</dbReference>
<keyword evidence="3" id="KW-0547">Nucleotide-binding</keyword>
<evidence type="ECO:0000256" key="9">
    <source>
        <dbReference type="ARBA" id="ARBA00022884"/>
    </source>
</evidence>
<keyword evidence="10" id="KW-0539">Nucleus</keyword>
<dbReference type="SMART" id="SM00154">
    <property type="entry name" value="ZnF_AN1"/>
    <property type="match status" value="1"/>
</dbReference>
<dbReference type="PANTHER" id="PTHR43788">
    <property type="entry name" value="DNA2/NAM7 HELICASE FAMILY MEMBER"/>
    <property type="match status" value="1"/>
</dbReference>
<evidence type="ECO:0000256" key="1">
    <source>
        <dbReference type="ARBA" id="ARBA00004123"/>
    </source>
</evidence>
<keyword evidence="4 11" id="KW-0863">Zinc-finger</keyword>
<dbReference type="GO" id="GO:0008270">
    <property type="term" value="F:zinc ion binding"/>
    <property type="evidence" value="ECO:0007669"/>
    <property type="project" value="UniProtKB-KW"/>
</dbReference>
<keyword evidence="5" id="KW-0378">Hydrolase</keyword>
<accession>A0A7J7KF87</accession>
<dbReference type="CDD" id="cd18808">
    <property type="entry name" value="SF1_C_Upf1"/>
    <property type="match status" value="1"/>
</dbReference>
<dbReference type="Gene3D" id="3.30.1370.50">
    <property type="entry name" value="R3H-like domain"/>
    <property type="match status" value="1"/>
</dbReference>
<evidence type="ECO:0000256" key="4">
    <source>
        <dbReference type="ARBA" id="ARBA00022771"/>
    </source>
</evidence>
<dbReference type="InterPro" id="IPR001374">
    <property type="entry name" value="R3H_dom"/>
</dbReference>
<keyword evidence="6" id="KW-0347">Helicase</keyword>
<dbReference type="GO" id="GO:0043139">
    <property type="term" value="F:5'-3' DNA helicase activity"/>
    <property type="evidence" value="ECO:0007669"/>
    <property type="project" value="TreeGrafter"/>
</dbReference>
<dbReference type="GO" id="GO:0005524">
    <property type="term" value="F:ATP binding"/>
    <property type="evidence" value="ECO:0007669"/>
    <property type="project" value="UniProtKB-KW"/>
</dbReference>
<dbReference type="FunFam" id="3.30.1370.50:FF:000002">
    <property type="entry name" value="Immunoglobulin mu DNA-binding protein 2"/>
    <property type="match status" value="1"/>
</dbReference>
<feature type="compositionally biased region" description="Basic and acidic residues" evidence="12">
    <location>
        <begin position="397"/>
        <end position="421"/>
    </location>
</feature>
<dbReference type="SUPFAM" id="SSF118310">
    <property type="entry name" value="AN1-like Zinc finger"/>
    <property type="match status" value="1"/>
</dbReference>
<comment type="caution">
    <text evidence="15">The sequence shown here is derived from an EMBL/GenBank/DDBJ whole genome shotgun (WGS) entry which is preliminary data.</text>
</comment>
<protein>
    <submittedName>
        <fullName evidence="15">Uncharacterized protein</fullName>
    </submittedName>
</protein>
<feature type="compositionally biased region" description="Basic and acidic residues" evidence="12">
    <location>
        <begin position="211"/>
        <end position="227"/>
    </location>
</feature>
<evidence type="ECO:0000256" key="2">
    <source>
        <dbReference type="ARBA" id="ARBA00022723"/>
    </source>
</evidence>
<dbReference type="Pfam" id="PF01424">
    <property type="entry name" value="R3H"/>
    <property type="match status" value="1"/>
</dbReference>
<evidence type="ECO:0000256" key="11">
    <source>
        <dbReference type="PROSITE-ProRule" id="PRU00449"/>
    </source>
</evidence>
<feature type="domain" description="AN1-type" evidence="13">
    <location>
        <begin position="462"/>
        <end position="511"/>
    </location>
</feature>
<keyword evidence="2" id="KW-0479">Metal-binding</keyword>
<dbReference type="EMBL" id="VXIV02000590">
    <property type="protein sequence ID" value="KAF6037309.1"/>
    <property type="molecule type" value="Genomic_DNA"/>
</dbReference>
<evidence type="ECO:0000256" key="8">
    <source>
        <dbReference type="ARBA" id="ARBA00022840"/>
    </source>
</evidence>
<dbReference type="GO" id="GO:0016787">
    <property type="term" value="F:hydrolase activity"/>
    <property type="evidence" value="ECO:0007669"/>
    <property type="project" value="UniProtKB-KW"/>
</dbReference>
<evidence type="ECO:0000259" key="13">
    <source>
        <dbReference type="PROSITE" id="PS51039"/>
    </source>
</evidence>
<dbReference type="AlphaFoldDB" id="A0A7J7KF87"/>
<dbReference type="InterPro" id="IPR000058">
    <property type="entry name" value="Znf_AN1"/>
</dbReference>
<keyword evidence="7" id="KW-0862">Zinc</keyword>
<dbReference type="PANTHER" id="PTHR43788:SF8">
    <property type="entry name" value="DNA-BINDING PROTEIN SMUBP-2"/>
    <property type="match status" value="1"/>
</dbReference>
<keyword evidence="16" id="KW-1185">Reference proteome</keyword>
<evidence type="ECO:0000256" key="10">
    <source>
        <dbReference type="ARBA" id="ARBA00023242"/>
    </source>
</evidence>
<dbReference type="GO" id="GO:0003723">
    <property type="term" value="F:RNA binding"/>
    <property type="evidence" value="ECO:0007669"/>
    <property type="project" value="UniProtKB-KW"/>
</dbReference>
<dbReference type="SMART" id="SM00393">
    <property type="entry name" value="R3H"/>
    <property type="match status" value="1"/>
</dbReference>
<dbReference type="Gene3D" id="4.10.1110.10">
    <property type="entry name" value="AN1-like Zinc finger"/>
    <property type="match status" value="1"/>
</dbReference>
<name>A0A7J7KF87_BUGNE</name>
<evidence type="ECO:0000313" key="15">
    <source>
        <dbReference type="EMBL" id="KAF6037309.1"/>
    </source>
</evidence>
<dbReference type="InterPro" id="IPR036867">
    <property type="entry name" value="R3H_dom_sf"/>
</dbReference>
<evidence type="ECO:0000256" key="5">
    <source>
        <dbReference type="ARBA" id="ARBA00022801"/>
    </source>
</evidence>
<feature type="region of interest" description="Disordered" evidence="12">
    <location>
        <begin position="397"/>
        <end position="443"/>
    </location>
</feature>
<keyword evidence="8" id="KW-0067">ATP-binding</keyword>
<evidence type="ECO:0000256" key="3">
    <source>
        <dbReference type="ARBA" id="ARBA00022741"/>
    </source>
</evidence>
<organism evidence="15 16">
    <name type="scientific">Bugula neritina</name>
    <name type="common">Brown bryozoan</name>
    <name type="synonym">Sertularia neritina</name>
    <dbReference type="NCBI Taxonomy" id="10212"/>
    <lineage>
        <taxon>Eukaryota</taxon>
        <taxon>Metazoa</taxon>
        <taxon>Spiralia</taxon>
        <taxon>Lophotrochozoa</taxon>
        <taxon>Bryozoa</taxon>
        <taxon>Gymnolaemata</taxon>
        <taxon>Cheilostomatida</taxon>
        <taxon>Flustrina</taxon>
        <taxon>Buguloidea</taxon>
        <taxon>Bugulidae</taxon>
        <taxon>Bugula</taxon>
    </lineage>
</organism>
<keyword evidence="9" id="KW-0694">RNA-binding</keyword>